<dbReference type="InterPro" id="IPR050251">
    <property type="entry name" value="HpcH-HpaI_aldolase"/>
</dbReference>
<proteinExistence type="inferred from homology"/>
<evidence type="ECO:0000259" key="4">
    <source>
        <dbReference type="Pfam" id="PF03328"/>
    </source>
</evidence>
<dbReference type="Proteomes" id="UP000269573">
    <property type="component" value="Unassembled WGS sequence"/>
</dbReference>
<dbReference type="Pfam" id="PF03328">
    <property type="entry name" value="HpcH_HpaI"/>
    <property type="match status" value="1"/>
</dbReference>
<evidence type="ECO:0000313" key="5">
    <source>
        <dbReference type="EMBL" id="RNB79145.1"/>
    </source>
</evidence>
<evidence type="ECO:0000256" key="2">
    <source>
        <dbReference type="ARBA" id="ARBA00022723"/>
    </source>
</evidence>
<dbReference type="EMBL" id="RHHU01000021">
    <property type="protein sequence ID" value="RNB79145.1"/>
    <property type="molecule type" value="Genomic_DNA"/>
</dbReference>
<evidence type="ECO:0000256" key="3">
    <source>
        <dbReference type="ARBA" id="ARBA00023239"/>
    </source>
</evidence>
<comment type="caution">
    <text evidence="5">The sequence shown here is derived from an EMBL/GenBank/DDBJ whole genome shotgun (WGS) entry which is preliminary data.</text>
</comment>
<dbReference type="GO" id="GO:0016832">
    <property type="term" value="F:aldehyde-lyase activity"/>
    <property type="evidence" value="ECO:0007669"/>
    <property type="project" value="TreeGrafter"/>
</dbReference>
<sequence length="279" mass="30793">MDIEDLNFIQYLTDFRRSISMNKLSKLLHNQQSAYGMIVTMKDPAVVEMMGYAGYDFAIIDLEHTTMDLGLVEHMIRAARCVQVTSVVRTPQSDYGAMLRVVDAGADAIMVPHLTSREQAERVVGAAKYRPIGYRGLDGSSRSAAYGTIPLSQHIERQNEGVTVIGMIEDALALNNLNEIVSVPGLDLLFIGPADLAASLGYQEQFDHPVVMEAIEEIIATTRKAGLGIGIPAFTGEEVDRYARIGANYFTVPPIDTLFFSKALTVHLREVKQKENLTR</sequence>
<dbReference type="PANTHER" id="PTHR30502:SF0">
    <property type="entry name" value="PHOSPHOENOLPYRUVATE CARBOXYLASE FAMILY PROTEIN"/>
    <property type="match status" value="1"/>
</dbReference>
<feature type="domain" description="HpcH/HpaI aldolase/citrate lyase" evidence="4">
    <location>
        <begin position="36"/>
        <end position="247"/>
    </location>
</feature>
<dbReference type="Gene3D" id="3.20.20.60">
    <property type="entry name" value="Phosphoenolpyruvate-binding domains"/>
    <property type="match status" value="1"/>
</dbReference>
<name>A0A3M8CWE9_9BACL</name>
<dbReference type="PANTHER" id="PTHR30502">
    <property type="entry name" value="2-KETO-3-DEOXY-L-RHAMNONATE ALDOLASE"/>
    <property type="match status" value="1"/>
</dbReference>
<organism evidence="5 6">
    <name type="scientific">Brevibacillus nitrificans</name>
    <dbReference type="NCBI Taxonomy" id="651560"/>
    <lineage>
        <taxon>Bacteria</taxon>
        <taxon>Bacillati</taxon>
        <taxon>Bacillota</taxon>
        <taxon>Bacilli</taxon>
        <taxon>Bacillales</taxon>
        <taxon>Paenibacillaceae</taxon>
        <taxon>Brevibacillus</taxon>
    </lineage>
</organism>
<dbReference type="AlphaFoldDB" id="A0A3M8CWE9"/>
<accession>A0A3M8CWE9</accession>
<dbReference type="InterPro" id="IPR005000">
    <property type="entry name" value="Aldolase/citrate-lyase_domain"/>
</dbReference>
<keyword evidence="2" id="KW-0479">Metal-binding</keyword>
<dbReference type="InterPro" id="IPR015813">
    <property type="entry name" value="Pyrv/PenolPyrv_kinase-like_dom"/>
</dbReference>
<dbReference type="InterPro" id="IPR040442">
    <property type="entry name" value="Pyrv_kinase-like_dom_sf"/>
</dbReference>
<evidence type="ECO:0000256" key="1">
    <source>
        <dbReference type="ARBA" id="ARBA00005568"/>
    </source>
</evidence>
<keyword evidence="3" id="KW-0456">Lyase</keyword>
<dbReference type="GO" id="GO:0046872">
    <property type="term" value="F:metal ion binding"/>
    <property type="evidence" value="ECO:0007669"/>
    <property type="project" value="UniProtKB-KW"/>
</dbReference>
<dbReference type="GO" id="GO:0005737">
    <property type="term" value="C:cytoplasm"/>
    <property type="evidence" value="ECO:0007669"/>
    <property type="project" value="TreeGrafter"/>
</dbReference>
<keyword evidence="6" id="KW-1185">Reference proteome</keyword>
<reference evidence="5 6" key="1">
    <citation type="submission" date="2018-10" db="EMBL/GenBank/DDBJ databases">
        <title>Phylogenomics of Brevibacillus.</title>
        <authorList>
            <person name="Dunlap C."/>
        </authorList>
    </citation>
    <scope>NUCLEOTIDE SEQUENCE [LARGE SCALE GENOMIC DNA]</scope>
    <source>
        <strain evidence="5 6">JCM 15774</strain>
    </source>
</reference>
<dbReference type="SUPFAM" id="SSF51621">
    <property type="entry name" value="Phosphoenolpyruvate/pyruvate domain"/>
    <property type="match status" value="1"/>
</dbReference>
<protein>
    <submittedName>
        <fullName evidence="5">Siderophore biosynthesis protein SbnG</fullName>
    </submittedName>
</protein>
<gene>
    <name evidence="5" type="ORF">EDM59_28285</name>
</gene>
<comment type="similarity">
    <text evidence="1">Belongs to the HpcH/HpaI aldolase family.</text>
</comment>
<evidence type="ECO:0000313" key="6">
    <source>
        <dbReference type="Proteomes" id="UP000269573"/>
    </source>
</evidence>